<accession>A0A699ZGG0</accession>
<comment type="caution">
    <text evidence="1">The sequence shown here is derived from an EMBL/GenBank/DDBJ whole genome shotgun (WGS) entry which is preliminary data.</text>
</comment>
<sequence>MEEGKSAANKLNKMFWWLLPSAAAPSASHPADASGLSL</sequence>
<feature type="non-terminal residue" evidence="1">
    <location>
        <position position="1"/>
    </location>
</feature>
<proteinExistence type="predicted"/>
<evidence type="ECO:0000313" key="2">
    <source>
        <dbReference type="Proteomes" id="UP000485058"/>
    </source>
</evidence>
<name>A0A699ZGG0_HAELA</name>
<dbReference type="EMBL" id="BLLF01001311">
    <property type="protein sequence ID" value="GFH18509.1"/>
    <property type="molecule type" value="Genomic_DNA"/>
</dbReference>
<organism evidence="1 2">
    <name type="scientific">Haematococcus lacustris</name>
    <name type="common">Green alga</name>
    <name type="synonym">Haematococcus pluvialis</name>
    <dbReference type="NCBI Taxonomy" id="44745"/>
    <lineage>
        <taxon>Eukaryota</taxon>
        <taxon>Viridiplantae</taxon>
        <taxon>Chlorophyta</taxon>
        <taxon>core chlorophytes</taxon>
        <taxon>Chlorophyceae</taxon>
        <taxon>CS clade</taxon>
        <taxon>Chlamydomonadales</taxon>
        <taxon>Haematococcaceae</taxon>
        <taxon>Haematococcus</taxon>
    </lineage>
</organism>
<evidence type="ECO:0000313" key="1">
    <source>
        <dbReference type="EMBL" id="GFH18509.1"/>
    </source>
</evidence>
<dbReference type="Proteomes" id="UP000485058">
    <property type="component" value="Unassembled WGS sequence"/>
</dbReference>
<dbReference type="AlphaFoldDB" id="A0A699ZGG0"/>
<reference evidence="1 2" key="1">
    <citation type="submission" date="2020-02" db="EMBL/GenBank/DDBJ databases">
        <title>Draft genome sequence of Haematococcus lacustris strain NIES-144.</title>
        <authorList>
            <person name="Morimoto D."/>
            <person name="Nakagawa S."/>
            <person name="Yoshida T."/>
            <person name="Sawayama S."/>
        </authorList>
    </citation>
    <scope>NUCLEOTIDE SEQUENCE [LARGE SCALE GENOMIC DNA]</scope>
    <source>
        <strain evidence="1 2">NIES-144</strain>
    </source>
</reference>
<feature type="non-terminal residue" evidence="1">
    <location>
        <position position="38"/>
    </location>
</feature>
<protein>
    <submittedName>
        <fullName evidence="1">Uncharacterized protein</fullName>
    </submittedName>
</protein>
<keyword evidence="2" id="KW-1185">Reference proteome</keyword>
<gene>
    <name evidence="1" type="ORF">HaLaN_15328</name>
</gene>